<feature type="transmembrane region" description="Helical" evidence="2">
    <location>
        <begin position="660"/>
        <end position="680"/>
    </location>
</feature>
<feature type="transmembrane region" description="Helical" evidence="2">
    <location>
        <begin position="214"/>
        <end position="231"/>
    </location>
</feature>
<dbReference type="PANTHER" id="PTHR38434:SF1">
    <property type="entry name" value="BLL2549 PROTEIN"/>
    <property type="match status" value="1"/>
</dbReference>
<evidence type="ECO:0000313" key="4">
    <source>
        <dbReference type="Proteomes" id="UP000798808"/>
    </source>
</evidence>
<comment type="caution">
    <text evidence="3">The sequence shown here is derived from an EMBL/GenBank/DDBJ whole genome shotgun (WGS) entry which is preliminary data.</text>
</comment>
<feature type="transmembrane region" description="Helical" evidence="2">
    <location>
        <begin position="624"/>
        <end position="648"/>
    </location>
</feature>
<feature type="transmembrane region" description="Helical" evidence="2">
    <location>
        <begin position="237"/>
        <end position="256"/>
    </location>
</feature>
<feature type="transmembrane region" description="Helical" evidence="2">
    <location>
        <begin position="583"/>
        <end position="604"/>
    </location>
</feature>
<feature type="transmembrane region" description="Helical" evidence="2">
    <location>
        <begin position="692"/>
        <end position="710"/>
    </location>
</feature>
<organism evidence="3 4">
    <name type="scientific">Fulvivirga kasyanovii</name>
    <dbReference type="NCBI Taxonomy" id="396812"/>
    <lineage>
        <taxon>Bacteria</taxon>
        <taxon>Pseudomonadati</taxon>
        <taxon>Bacteroidota</taxon>
        <taxon>Cytophagia</taxon>
        <taxon>Cytophagales</taxon>
        <taxon>Fulvivirgaceae</taxon>
        <taxon>Fulvivirga</taxon>
    </lineage>
</organism>
<keyword evidence="1" id="KW-0175">Coiled coil</keyword>
<evidence type="ECO:0000313" key="3">
    <source>
        <dbReference type="EMBL" id="MTI28336.1"/>
    </source>
</evidence>
<feature type="transmembrane region" description="Helical" evidence="2">
    <location>
        <begin position="130"/>
        <end position="152"/>
    </location>
</feature>
<dbReference type="Pfam" id="PF10101">
    <property type="entry name" value="DUF2339"/>
    <property type="match status" value="1"/>
</dbReference>
<evidence type="ECO:0000256" key="1">
    <source>
        <dbReference type="SAM" id="Coils"/>
    </source>
</evidence>
<feature type="transmembrane region" description="Helical" evidence="2">
    <location>
        <begin position="349"/>
        <end position="369"/>
    </location>
</feature>
<dbReference type="PANTHER" id="PTHR38434">
    <property type="entry name" value="BLL2549 PROTEIN"/>
    <property type="match status" value="1"/>
</dbReference>
<keyword evidence="4" id="KW-1185">Reference proteome</keyword>
<feature type="transmembrane region" description="Helical" evidence="2">
    <location>
        <begin position="549"/>
        <end position="571"/>
    </location>
</feature>
<dbReference type="EMBL" id="SMLW01000661">
    <property type="protein sequence ID" value="MTI28336.1"/>
    <property type="molecule type" value="Genomic_DNA"/>
</dbReference>
<keyword evidence="2" id="KW-0472">Membrane</keyword>
<feature type="transmembrane region" description="Helical" evidence="2">
    <location>
        <begin position="164"/>
        <end position="184"/>
    </location>
</feature>
<feature type="transmembrane region" description="Helical" evidence="2">
    <location>
        <begin position="463"/>
        <end position="486"/>
    </location>
</feature>
<reference evidence="3 4" key="1">
    <citation type="submission" date="2019-02" db="EMBL/GenBank/DDBJ databases">
        <authorList>
            <person name="Goldberg S.R."/>
            <person name="Haltli B.A."/>
            <person name="Correa H."/>
            <person name="Russell K.G."/>
        </authorList>
    </citation>
    <scope>NUCLEOTIDE SEQUENCE [LARGE SCALE GENOMIC DNA]</scope>
    <source>
        <strain evidence="3 4">JCM 16186</strain>
    </source>
</reference>
<feature type="transmembrane region" description="Helical" evidence="2">
    <location>
        <begin position="190"/>
        <end position="207"/>
    </location>
</feature>
<dbReference type="InterPro" id="IPR019286">
    <property type="entry name" value="DUF2339_TM"/>
</dbReference>
<feature type="transmembrane region" description="Helical" evidence="2">
    <location>
        <begin position="263"/>
        <end position="282"/>
    </location>
</feature>
<feature type="transmembrane region" description="Helical" evidence="2">
    <location>
        <begin position="320"/>
        <end position="337"/>
    </location>
</feature>
<name>A0ABW9RWC4_9BACT</name>
<sequence>MANNEERIDELIEKLERLLYRQEQFKTEIDQLKAEIYRLKGTTDQPKIESEEKNFVAESVPPKPVPEPVKLVSQVEKKENFVESAIHKAIPKVKSDFEKFVGENLISKIGIAITVFGVAVGAKYAIDNQLISPLTRIILGYLVGGGLLGFAFKLKPKYENFSAVLLSGAMAIMYFITFAAYSFYDLFPQPVAFVLMVVFTAFTVFAALQYDRPVIAHIGLVGAYAVPFLLSEGSGKVGVLFTYIGIINTGILIVAFKKYWKSLYYSAFILTWLIYSAWFFGGYDSGKFGLAFTFLGAYFIIFYVTFLSYKLIRQEKYGKADVVLLLLNSFIFYAFGFDLLQGHETGEHLLGLFTLLNAAIHAAVSFIIYRKQQADKNLFYMAVGLVMVFVTISVPVQLDGNWVTLLWVGEATLLFWIGRSKNVPVYEKLSYPMMALAFISLLHDWSENYQNYYYGDSVEGTTFLLNINFLTSILFAAAFGFITYLNATIRVPESFTDRRGLFKIVRYAIPAIFLITLYKAFQAEIVSYWDQLFMLSGVQDEGYDRNFALGHFKSIWVLNYTILFLSLLSIANVRKVKNKILSYINMVLNLFVLLVFLTQGLFALSELRDFYIDQTLAEYYSRGVFYIGIRYVSYGFVALLIFAIYNNVKTFFTSTDFKRAFYVIMHITILWVASSELINWMDLAGSEQSYKLALSILWGFYAVLLIVLGIMKRQKYLRIAAISLFAITLVKLFLYDLAS</sequence>
<feature type="transmembrane region" description="Helical" evidence="2">
    <location>
        <begin position="378"/>
        <end position="396"/>
    </location>
</feature>
<proteinExistence type="predicted"/>
<feature type="transmembrane region" description="Helical" evidence="2">
    <location>
        <begin position="507"/>
        <end position="529"/>
    </location>
</feature>
<accession>A0ABW9RWC4</accession>
<feature type="transmembrane region" description="Helical" evidence="2">
    <location>
        <begin position="717"/>
        <end position="735"/>
    </location>
</feature>
<keyword evidence="2" id="KW-0812">Transmembrane</keyword>
<protein>
    <submittedName>
        <fullName evidence="3">DUF2339 domain-containing protein</fullName>
    </submittedName>
</protein>
<evidence type="ECO:0000256" key="2">
    <source>
        <dbReference type="SAM" id="Phobius"/>
    </source>
</evidence>
<gene>
    <name evidence="3" type="ORF">E1163_25490</name>
</gene>
<dbReference type="RefSeq" id="WP_155175765.1">
    <property type="nucleotide sequence ID" value="NZ_SMLW01000661.1"/>
</dbReference>
<feature type="non-terminal residue" evidence="3">
    <location>
        <position position="739"/>
    </location>
</feature>
<dbReference type="Proteomes" id="UP000798808">
    <property type="component" value="Unassembled WGS sequence"/>
</dbReference>
<feature type="transmembrane region" description="Helical" evidence="2">
    <location>
        <begin position="288"/>
        <end position="308"/>
    </location>
</feature>
<feature type="coiled-coil region" evidence="1">
    <location>
        <begin position="1"/>
        <end position="35"/>
    </location>
</feature>
<feature type="transmembrane region" description="Helical" evidence="2">
    <location>
        <begin position="105"/>
        <end position="124"/>
    </location>
</feature>
<keyword evidence="2" id="KW-1133">Transmembrane helix</keyword>